<gene>
    <name evidence="3" type="ORF">EG339_23960</name>
</gene>
<protein>
    <submittedName>
        <fullName evidence="3">PorT family protein</fullName>
    </submittedName>
</protein>
<dbReference type="GeneID" id="99067858"/>
<dbReference type="RefSeq" id="WP_123872523.1">
    <property type="nucleotide sequence ID" value="NZ_CP033932.1"/>
</dbReference>
<sequence length="214" mass="23776">MKKTILIGFLALSTSISAQIKSKYGLSAGLNISGFSGSDKPDGFSSKAGFHIGGFLWNYLSDKISIDAELYYSQMGAKFETIVPTVDNTTFTLTGKVKYDYIRLPVLFDYHPTEEFSIALGPEIGVLLKNKVEYNKVINGSTTSNPKNVQQFDAGLKAKIQYIFAKHYLASVGYYLGMTRVYKNTEVYLQNSILIQEAPKIYNSNFGISIGYVF</sequence>
<evidence type="ECO:0000256" key="1">
    <source>
        <dbReference type="SAM" id="SignalP"/>
    </source>
</evidence>
<name>A0A3G6TDW1_9FLAO</name>
<feature type="signal peptide" evidence="1">
    <location>
        <begin position="1"/>
        <end position="18"/>
    </location>
</feature>
<dbReference type="AlphaFoldDB" id="A0A3G6TDW1"/>
<feature type="domain" description="Outer membrane protein beta-barrel" evidence="2">
    <location>
        <begin position="19"/>
        <end position="181"/>
    </location>
</feature>
<accession>A0A3G6TDW1</accession>
<dbReference type="KEGG" id="cben:EG339_23960"/>
<dbReference type="InterPro" id="IPR025665">
    <property type="entry name" value="Beta-barrel_OMP_2"/>
</dbReference>
<organism evidence="3 4">
    <name type="scientific">Chryseobacterium bernardetii</name>
    <dbReference type="NCBI Taxonomy" id="1241978"/>
    <lineage>
        <taxon>Bacteria</taxon>
        <taxon>Pseudomonadati</taxon>
        <taxon>Bacteroidota</taxon>
        <taxon>Flavobacteriia</taxon>
        <taxon>Flavobacteriales</taxon>
        <taxon>Weeksellaceae</taxon>
        <taxon>Chryseobacterium group</taxon>
        <taxon>Chryseobacterium</taxon>
    </lineage>
</organism>
<evidence type="ECO:0000259" key="2">
    <source>
        <dbReference type="Pfam" id="PF13568"/>
    </source>
</evidence>
<proteinExistence type="predicted"/>
<evidence type="ECO:0000313" key="3">
    <source>
        <dbReference type="EMBL" id="AZB27428.1"/>
    </source>
</evidence>
<dbReference type="EMBL" id="CP033932">
    <property type="protein sequence ID" value="AZB27428.1"/>
    <property type="molecule type" value="Genomic_DNA"/>
</dbReference>
<reference evidence="4" key="1">
    <citation type="submission" date="2018-11" db="EMBL/GenBank/DDBJ databases">
        <title>Proposal to divide the Flavobacteriaceae and reorganize its genera based on Amino Acid Identity values calculated from whole genome sequences.</title>
        <authorList>
            <person name="Nicholson A.C."/>
            <person name="Gulvik C.A."/>
            <person name="Whitney A.M."/>
            <person name="Humrighouse B.W."/>
            <person name="Bell M."/>
            <person name="Holmes B."/>
            <person name="Steigerwalt A.G."/>
            <person name="Villarma A."/>
            <person name="Sheth M."/>
            <person name="Batra D."/>
            <person name="Pryor J."/>
            <person name="Bernardet J.-F."/>
            <person name="Hugo C."/>
            <person name="Kampfer P."/>
            <person name="Newman J."/>
            <person name="McQuiston J.R."/>
        </authorList>
    </citation>
    <scope>NUCLEOTIDE SEQUENCE [LARGE SCALE GENOMIC DNA]</scope>
    <source>
        <strain evidence="4">G0229</strain>
    </source>
</reference>
<dbReference type="Pfam" id="PF13568">
    <property type="entry name" value="OMP_b-brl_2"/>
    <property type="match status" value="1"/>
</dbReference>
<evidence type="ECO:0000313" key="4">
    <source>
        <dbReference type="Proteomes" id="UP000271193"/>
    </source>
</evidence>
<feature type="chain" id="PRO_5018079821" evidence="1">
    <location>
        <begin position="19"/>
        <end position="214"/>
    </location>
</feature>
<dbReference type="Proteomes" id="UP000271193">
    <property type="component" value="Chromosome"/>
</dbReference>
<keyword evidence="4" id="KW-1185">Reference proteome</keyword>
<keyword evidence="1" id="KW-0732">Signal</keyword>